<organism evidence="7 8">
    <name type="scientific">Desulfocapsa sulfexigens (strain DSM 10523 / SB164P1)</name>
    <dbReference type="NCBI Taxonomy" id="1167006"/>
    <lineage>
        <taxon>Bacteria</taxon>
        <taxon>Pseudomonadati</taxon>
        <taxon>Thermodesulfobacteriota</taxon>
        <taxon>Desulfobulbia</taxon>
        <taxon>Desulfobulbales</taxon>
        <taxon>Desulfocapsaceae</taxon>
        <taxon>Desulfocapsa</taxon>
    </lineage>
</organism>
<feature type="region of interest" description="Disordered" evidence="4">
    <location>
        <begin position="110"/>
        <end position="135"/>
    </location>
</feature>
<gene>
    <name evidence="7" type="ordered locus">UWK_00047</name>
</gene>
<dbReference type="GO" id="GO:0046872">
    <property type="term" value="F:metal ion binding"/>
    <property type="evidence" value="ECO:0007669"/>
    <property type="project" value="UniProtKB-KW"/>
</dbReference>
<dbReference type="eggNOG" id="COG3474">
    <property type="taxonomic scope" value="Bacteria"/>
</dbReference>
<sequence>MKMFASAMVAGLLFVAVQDSQAAFDSMGGNALWGKYAIQTCRSCHKEKGLTSLQPQERSAEAWEVFFANDYKKLREMDHDFSAVGINDRQLENIHRYLVDTAVKNNSGSAAVAAMPQRTTTQSSSAMKKAASKTSATNQEKFDMDAGNAGKGRYIFRKCLACHKKNNAPILSPADRTKKAWDRFFTNDFKKLKKAMPEFDSYNYSIAQLEHLHQFFRQYALDAEKPKTCE</sequence>
<evidence type="ECO:0000256" key="4">
    <source>
        <dbReference type="SAM" id="MobiDB-lite"/>
    </source>
</evidence>
<keyword evidence="2" id="KW-0479">Metal-binding</keyword>
<evidence type="ECO:0000256" key="1">
    <source>
        <dbReference type="ARBA" id="ARBA00022617"/>
    </source>
</evidence>
<keyword evidence="1" id="KW-0349">Heme</keyword>
<feature type="chain" id="PRO_5004016111" description="Cytochrome c domain-containing protein" evidence="5">
    <location>
        <begin position="23"/>
        <end position="230"/>
    </location>
</feature>
<reference evidence="8" key="1">
    <citation type="journal article" date="2013" name="Stand. Genomic Sci.">
        <title>Complete genome sequence of Desulfocapsa sulfexigens, a marine deltaproteobacterium specialized in disproportionating inorganic sulfur compounds.</title>
        <authorList>
            <person name="Finster K.W."/>
            <person name="Kjeldsen K.U."/>
            <person name="Kube M."/>
            <person name="Reinhardt R."/>
            <person name="Mussmann M."/>
            <person name="Amann R."/>
            <person name="Schreiber L."/>
        </authorList>
    </citation>
    <scope>NUCLEOTIDE SEQUENCE [LARGE SCALE GENOMIC DNA]</scope>
    <source>
        <strain evidence="8">DSM 10523 / SB164P1</strain>
    </source>
</reference>
<protein>
    <recommendedName>
        <fullName evidence="6">Cytochrome c domain-containing protein</fullName>
    </recommendedName>
</protein>
<dbReference type="GO" id="GO:0020037">
    <property type="term" value="F:heme binding"/>
    <property type="evidence" value="ECO:0007669"/>
    <property type="project" value="InterPro"/>
</dbReference>
<dbReference type="RefSeq" id="WP_015402334.1">
    <property type="nucleotide sequence ID" value="NC_020304.1"/>
</dbReference>
<evidence type="ECO:0000256" key="2">
    <source>
        <dbReference type="ARBA" id="ARBA00022723"/>
    </source>
</evidence>
<dbReference type="Pfam" id="PF13442">
    <property type="entry name" value="Cytochrome_CBB3"/>
    <property type="match status" value="1"/>
</dbReference>
<evidence type="ECO:0000313" key="7">
    <source>
        <dbReference type="EMBL" id="AGF76635.1"/>
    </source>
</evidence>
<name>M1PA09_DESSD</name>
<evidence type="ECO:0000256" key="5">
    <source>
        <dbReference type="SAM" id="SignalP"/>
    </source>
</evidence>
<accession>M1PA09</accession>
<dbReference type="EMBL" id="CP003985">
    <property type="protein sequence ID" value="AGF76635.1"/>
    <property type="molecule type" value="Genomic_DNA"/>
</dbReference>
<dbReference type="InterPro" id="IPR036909">
    <property type="entry name" value="Cyt_c-like_dom_sf"/>
</dbReference>
<feature type="domain" description="Cytochrome c" evidence="6">
    <location>
        <begin position="151"/>
        <end position="214"/>
    </location>
</feature>
<dbReference type="SUPFAM" id="SSF46626">
    <property type="entry name" value="Cytochrome c"/>
    <property type="match status" value="1"/>
</dbReference>
<feature type="compositionally biased region" description="Low complexity" evidence="4">
    <location>
        <begin position="119"/>
        <end position="135"/>
    </location>
</feature>
<dbReference type="Proteomes" id="UP000011721">
    <property type="component" value="Chromosome"/>
</dbReference>
<dbReference type="HOGENOM" id="CLU_1203254_0_0_7"/>
<dbReference type="InterPro" id="IPR009056">
    <property type="entry name" value="Cyt_c-like_dom"/>
</dbReference>
<evidence type="ECO:0000256" key="3">
    <source>
        <dbReference type="ARBA" id="ARBA00023004"/>
    </source>
</evidence>
<proteinExistence type="predicted"/>
<dbReference type="AlphaFoldDB" id="M1PA09"/>
<keyword evidence="8" id="KW-1185">Reference proteome</keyword>
<feature type="signal peptide" evidence="5">
    <location>
        <begin position="1"/>
        <end position="22"/>
    </location>
</feature>
<dbReference type="STRING" id="1167006.UWK_00047"/>
<keyword evidence="3" id="KW-0408">Iron</keyword>
<dbReference type="GO" id="GO:0009055">
    <property type="term" value="F:electron transfer activity"/>
    <property type="evidence" value="ECO:0007669"/>
    <property type="project" value="InterPro"/>
</dbReference>
<evidence type="ECO:0000259" key="6">
    <source>
        <dbReference type="Pfam" id="PF13442"/>
    </source>
</evidence>
<evidence type="ECO:0000313" key="8">
    <source>
        <dbReference type="Proteomes" id="UP000011721"/>
    </source>
</evidence>
<dbReference type="KEGG" id="dsf:UWK_00047"/>
<keyword evidence="5" id="KW-0732">Signal</keyword>
<dbReference type="OrthoDB" id="5405625at2"/>